<dbReference type="GO" id="GO:0003677">
    <property type="term" value="F:DNA binding"/>
    <property type="evidence" value="ECO:0007669"/>
    <property type="project" value="InterPro"/>
</dbReference>
<gene>
    <name evidence="4" type="ORF">HG15A2_40090</name>
</gene>
<feature type="region of interest" description="Disordered" evidence="1">
    <location>
        <begin position="109"/>
        <end position="133"/>
    </location>
</feature>
<dbReference type="GO" id="GO:0006313">
    <property type="term" value="P:DNA transposition"/>
    <property type="evidence" value="ECO:0007669"/>
    <property type="project" value="InterPro"/>
</dbReference>
<dbReference type="RefSeq" id="WP_145062309.1">
    <property type="nucleotide sequence ID" value="NZ_CP036263.1"/>
</dbReference>
<accession>A0A517N0K7</accession>
<reference evidence="4 5" key="1">
    <citation type="submission" date="2019-02" db="EMBL/GenBank/DDBJ databases">
        <title>Deep-cultivation of Planctomycetes and their phenomic and genomic characterization uncovers novel biology.</title>
        <authorList>
            <person name="Wiegand S."/>
            <person name="Jogler M."/>
            <person name="Boedeker C."/>
            <person name="Pinto D."/>
            <person name="Vollmers J."/>
            <person name="Rivas-Marin E."/>
            <person name="Kohn T."/>
            <person name="Peeters S.H."/>
            <person name="Heuer A."/>
            <person name="Rast P."/>
            <person name="Oberbeckmann S."/>
            <person name="Bunk B."/>
            <person name="Jeske O."/>
            <person name="Meyerdierks A."/>
            <person name="Storesund J.E."/>
            <person name="Kallscheuer N."/>
            <person name="Luecker S."/>
            <person name="Lage O.M."/>
            <person name="Pohl T."/>
            <person name="Merkel B.J."/>
            <person name="Hornburger P."/>
            <person name="Mueller R.-W."/>
            <person name="Bruemmer F."/>
            <person name="Labrenz M."/>
            <person name="Spormann A.M."/>
            <person name="Op den Camp H."/>
            <person name="Overmann J."/>
            <person name="Amann R."/>
            <person name="Jetten M.S.M."/>
            <person name="Mascher T."/>
            <person name="Medema M.H."/>
            <person name="Devos D.P."/>
            <person name="Kaster A.-K."/>
            <person name="Ovreas L."/>
            <person name="Rohde M."/>
            <person name="Galperin M.Y."/>
            <person name="Jogler C."/>
        </authorList>
    </citation>
    <scope>NUCLEOTIDE SEQUENCE [LARGE SCALE GENOMIC DNA]</scope>
    <source>
        <strain evidence="4 5">HG15A2</strain>
    </source>
</reference>
<dbReference type="GO" id="GO:0004803">
    <property type="term" value="F:transposase activity"/>
    <property type="evidence" value="ECO:0007669"/>
    <property type="project" value="InterPro"/>
</dbReference>
<keyword evidence="5" id="KW-1185">Reference proteome</keyword>
<name>A0A517N0K7_9BACT</name>
<feature type="domain" description="Transposase IS4-like" evidence="2">
    <location>
        <begin position="101"/>
        <end position="257"/>
    </location>
</feature>
<dbReference type="NCBIfam" id="NF033580">
    <property type="entry name" value="transpos_IS5_3"/>
    <property type="match status" value="1"/>
</dbReference>
<dbReference type="OrthoDB" id="120306at2"/>
<evidence type="ECO:0000313" key="4">
    <source>
        <dbReference type="EMBL" id="QDT00670.1"/>
    </source>
</evidence>
<protein>
    <submittedName>
        <fullName evidence="4">Transposase DDE domain protein</fullName>
    </submittedName>
</protein>
<sequence>MAKPLVPDELWERIEPLIPEQLPKPNGGRPPIEDRKVLTGILFVLKTGIAWEDLPQEMQCGSGMTCWRRLRDWQEEGVWEALVQLLLNELREADQIDWSRAAVDSAKARAMGGGEKTGPDPTNRSKPGSKHHVVTDAHGIPLHVTLTGANRQDVTQLLPVIDGIPPVAGKPGHPRQRPDEVYADRAYDSQAHREQLQQRGIEPHLAKRNTDHGSGLGIYRWVSERTLSWLHQFRRLKTRYDRRADIHEAFMKIAQALICFRVLNW</sequence>
<evidence type="ECO:0000313" key="5">
    <source>
        <dbReference type="Proteomes" id="UP000319852"/>
    </source>
</evidence>
<evidence type="ECO:0000256" key="1">
    <source>
        <dbReference type="SAM" id="MobiDB-lite"/>
    </source>
</evidence>
<dbReference type="AlphaFoldDB" id="A0A517N0K7"/>
<dbReference type="InterPro" id="IPR025161">
    <property type="entry name" value="IS402-like_dom"/>
</dbReference>
<dbReference type="PANTHER" id="PTHR30007">
    <property type="entry name" value="PHP DOMAIN PROTEIN"/>
    <property type="match status" value="1"/>
</dbReference>
<evidence type="ECO:0000259" key="3">
    <source>
        <dbReference type="Pfam" id="PF13340"/>
    </source>
</evidence>
<dbReference type="EMBL" id="CP036263">
    <property type="protein sequence ID" value="QDT00670.1"/>
    <property type="molecule type" value="Genomic_DNA"/>
</dbReference>
<dbReference type="Proteomes" id="UP000319852">
    <property type="component" value="Chromosome"/>
</dbReference>
<dbReference type="PANTHER" id="PTHR30007:SF1">
    <property type="entry name" value="BLR1914 PROTEIN"/>
    <property type="match status" value="1"/>
</dbReference>
<proteinExistence type="predicted"/>
<dbReference type="Pfam" id="PF01609">
    <property type="entry name" value="DDE_Tnp_1"/>
    <property type="match status" value="1"/>
</dbReference>
<feature type="domain" description="Insertion element IS402-like" evidence="3">
    <location>
        <begin position="7"/>
        <end position="82"/>
    </location>
</feature>
<dbReference type="InterPro" id="IPR002559">
    <property type="entry name" value="Transposase_11"/>
</dbReference>
<dbReference type="KEGG" id="amob:HG15A2_40090"/>
<evidence type="ECO:0000259" key="2">
    <source>
        <dbReference type="Pfam" id="PF01609"/>
    </source>
</evidence>
<dbReference type="Pfam" id="PF13340">
    <property type="entry name" value="DUF4096"/>
    <property type="match status" value="1"/>
</dbReference>
<organism evidence="4 5">
    <name type="scientific">Adhaeretor mobilis</name>
    <dbReference type="NCBI Taxonomy" id="1930276"/>
    <lineage>
        <taxon>Bacteria</taxon>
        <taxon>Pseudomonadati</taxon>
        <taxon>Planctomycetota</taxon>
        <taxon>Planctomycetia</taxon>
        <taxon>Pirellulales</taxon>
        <taxon>Lacipirellulaceae</taxon>
        <taxon>Adhaeretor</taxon>
    </lineage>
</organism>